<comment type="similarity">
    <text evidence="2 14">Belongs to the fatty acid desaturase type 1 family.</text>
</comment>
<feature type="transmembrane region" description="Helical" evidence="16">
    <location>
        <begin position="47"/>
        <end position="66"/>
    </location>
</feature>
<keyword evidence="12 16" id="KW-0472">Membrane</keyword>
<dbReference type="PIRSF" id="PIRSF000345">
    <property type="entry name" value="OLE1"/>
    <property type="match status" value="1"/>
</dbReference>
<evidence type="ECO:0000256" key="8">
    <source>
        <dbReference type="ARBA" id="ARBA00022989"/>
    </source>
</evidence>
<dbReference type="InterPro" id="IPR001199">
    <property type="entry name" value="Cyt_B5-like_heme/steroid-bd"/>
</dbReference>
<feature type="transmembrane region" description="Helical" evidence="16">
    <location>
        <begin position="204"/>
        <end position="225"/>
    </location>
</feature>
<dbReference type="EMBL" id="PDLN01000001">
    <property type="protein sequence ID" value="RDW94856.1"/>
    <property type="molecule type" value="Genomic_DNA"/>
</dbReference>
<keyword evidence="6 14" id="KW-0479">Metal-binding</keyword>
<evidence type="ECO:0000256" key="15">
    <source>
        <dbReference type="SAM" id="MobiDB-lite"/>
    </source>
</evidence>
<keyword evidence="11 14" id="KW-0443">Lipid metabolism</keyword>
<comment type="catalytic activity">
    <reaction evidence="14">
        <text>octadecanoyl-CoA + 2 Fe(II)-[cytochrome b5] + O2 + 2 H(+) = (9Z)-octadecenoyl-CoA + 2 Fe(III)-[cytochrome b5] + 2 H2O</text>
        <dbReference type="Rhea" id="RHEA:19721"/>
        <dbReference type="Rhea" id="RHEA-COMP:10438"/>
        <dbReference type="Rhea" id="RHEA-COMP:10439"/>
        <dbReference type="ChEBI" id="CHEBI:15377"/>
        <dbReference type="ChEBI" id="CHEBI:15378"/>
        <dbReference type="ChEBI" id="CHEBI:15379"/>
        <dbReference type="ChEBI" id="CHEBI:29033"/>
        <dbReference type="ChEBI" id="CHEBI:29034"/>
        <dbReference type="ChEBI" id="CHEBI:57387"/>
        <dbReference type="ChEBI" id="CHEBI:57394"/>
        <dbReference type="EC" id="1.14.19.1"/>
    </reaction>
</comment>
<dbReference type="InterPro" id="IPR018506">
    <property type="entry name" value="Cyt_B5_heme-BS"/>
</dbReference>
<feature type="compositionally biased region" description="Polar residues" evidence="15">
    <location>
        <begin position="1"/>
        <end position="31"/>
    </location>
</feature>
<keyword evidence="13 14" id="KW-0275">Fatty acid biosynthesis</keyword>
<keyword evidence="4 14" id="KW-0349">Heme</keyword>
<dbReference type="PRINTS" id="PR00075">
    <property type="entry name" value="FACDDSATRASE"/>
</dbReference>
<feature type="domain" description="Cytochrome b5 heme-binding" evidence="17">
    <location>
        <begin position="366"/>
        <end position="439"/>
    </location>
</feature>
<evidence type="ECO:0000256" key="9">
    <source>
        <dbReference type="ARBA" id="ARBA00023002"/>
    </source>
</evidence>
<accession>A0A3D8T8I6</accession>
<dbReference type="InterPro" id="IPR009160">
    <property type="entry name" value="Acyl-CoA_deSatase_haem/ster-bd"/>
</dbReference>
<dbReference type="InterPro" id="IPR005804">
    <property type="entry name" value="FA_desaturase_dom"/>
</dbReference>
<dbReference type="GO" id="GO:0020037">
    <property type="term" value="F:heme binding"/>
    <property type="evidence" value="ECO:0007669"/>
    <property type="project" value="InterPro"/>
</dbReference>
<keyword evidence="7 14" id="KW-0276">Fatty acid metabolism</keyword>
<dbReference type="CDD" id="cd03505">
    <property type="entry name" value="Delta9-FADS-like"/>
    <property type="match status" value="1"/>
</dbReference>
<dbReference type="OrthoDB" id="10260134at2759"/>
<evidence type="ECO:0000256" key="2">
    <source>
        <dbReference type="ARBA" id="ARBA00009295"/>
    </source>
</evidence>
<keyword evidence="3 14" id="KW-0444">Lipid biosynthesis</keyword>
<reference evidence="18 19" key="1">
    <citation type="journal article" date="2018" name="IMA Fungus">
        <title>IMA Genome-F 9: Draft genome sequence of Annulohypoxylon stygium, Aspergillus mulundensis, Berkeleyomyces basicola (syn. Thielaviopsis basicola), Ceratocystis smalleyi, two Cercospora beticola strains, Coleophoma cylindrospora, Fusarium fracticaudum, Phialophora cf. hyalina, and Morchella septimelata.</title>
        <authorList>
            <person name="Wingfield B.D."/>
            <person name="Bills G.F."/>
            <person name="Dong Y."/>
            <person name="Huang W."/>
            <person name="Nel W.J."/>
            <person name="Swalarsk-Parry B.S."/>
            <person name="Vaghefi N."/>
            <person name="Wilken P.M."/>
            <person name="An Z."/>
            <person name="de Beer Z.W."/>
            <person name="De Vos L."/>
            <person name="Chen L."/>
            <person name="Duong T.A."/>
            <person name="Gao Y."/>
            <person name="Hammerbacher A."/>
            <person name="Kikkert J.R."/>
            <person name="Li Y."/>
            <person name="Li H."/>
            <person name="Li K."/>
            <person name="Li Q."/>
            <person name="Liu X."/>
            <person name="Ma X."/>
            <person name="Naidoo K."/>
            <person name="Pethybridge S.J."/>
            <person name="Sun J."/>
            <person name="Steenkamp E.T."/>
            <person name="van der Nest M.A."/>
            <person name="van Wyk S."/>
            <person name="Wingfield M.J."/>
            <person name="Xiong C."/>
            <person name="Yue Q."/>
            <person name="Zhang X."/>
        </authorList>
    </citation>
    <scope>NUCLEOTIDE SEQUENCE [LARGE SCALE GENOMIC DNA]</scope>
    <source>
        <strain evidence="18 19">BP5796</strain>
    </source>
</reference>
<evidence type="ECO:0000256" key="12">
    <source>
        <dbReference type="ARBA" id="ARBA00023136"/>
    </source>
</evidence>
<evidence type="ECO:0000313" key="19">
    <source>
        <dbReference type="Proteomes" id="UP000256328"/>
    </source>
</evidence>
<dbReference type="Pfam" id="PF00173">
    <property type="entry name" value="Cyt-b5"/>
    <property type="match status" value="1"/>
</dbReference>
<feature type="region of interest" description="Disordered" evidence="15">
    <location>
        <begin position="1"/>
        <end position="43"/>
    </location>
</feature>
<evidence type="ECO:0000256" key="13">
    <source>
        <dbReference type="ARBA" id="ARBA00023160"/>
    </source>
</evidence>
<sequence length="519" mass="57981">MARTTTTTQSPPVNSTQPQSVAKQNQISLDASQGRRRRRRRRRSSNPIIHAISALFAILNSINYWNSFWVLAVPAFGFYLATSTPLLWPTAVFSVVYYFVTGLGITAGYHRLWAHRAYTATIPLRIYLAATSAGALQDSIRTWSSDHRAHHRFTDTLKDPYSVRKGLFYSHIGWLIFKQDASLKGRTSIADLDRDPVVMWQHNFYIPLALGMAYAFPALVAGAFWSDPLGGFIYAGILRVMLVQQATFCVNSLAHYLGAATFDDHRSPRDHVLTALLTLGEGYHNFHHEFPNDFRNAVDWWQYDPTKWAIQLWFWCGLVSEVKTFDQNVIERGRMQQEVKTLEGKERLLLGMQGGAVGSGAAAATETLWSWDEFQRATTLELATRPRRHLILVAGILYDVASFLAVHPGGESLLRSAVGKDATALFNGGLETTSHHPHSRPCPASKEAPAWPPLRAESGSAMRVTSVLVLGIEGPWLIVTLGADSAGARRILETFRVGVLRGGCEVEIWKEGYREEQSR</sequence>
<feature type="transmembrane region" description="Helical" evidence="16">
    <location>
        <begin position="86"/>
        <end position="109"/>
    </location>
</feature>
<evidence type="ECO:0000256" key="11">
    <source>
        <dbReference type="ARBA" id="ARBA00023098"/>
    </source>
</evidence>
<evidence type="ECO:0000313" key="18">
    <source>
        <dbReference type="EMBL" id="RDW94856.1"/>
    </source>
</evidence>
<comment type="subcellular location">
    <subcellularLocation>
        <location evidence="1">Membrane</location>
        <topology evidence="1">Multi-pass membrane protein</topology>
    </subcellularLocation>
</comment>
<evidence type="ECO:0000259" key="17">
    <source>
        <dbReference type="PROSITE" id="PS50255"/>
    </source>
</evidence>
<keyword evidence="8 16" id="KW-1133">Transmembrane helix</keyword>
<dbReference type="AlphaFoldDB" id="A0A3D8T8I6"/>
<evidence type="ECO:0000256" key="7">
    <source>
        <dbReference type="ARBA" id="ARBA00022832"/>
    </source>
</evidence>
<keyword evidence="19" id="KW-1185">Reference proteome</keyword>
<comment type="caution">
    <text evidence="18">The sequence shown here is derived from an EMBL/GenBank/DDBJ whole genome shotgun (WGS) entry which is preliminary data.</text>
</comment>
<dbReference type="GO" id="GO:0005506">
    <property type="term" value="F:iron ion binding"/>
    <property type="evidence" value="ECO:0007669"/>
    <property type="project" value="TreeGrafter"/>
</dbReference>
<keyword evidence="14" id="KW-0813">Transport</keyword>
<dbReference type="Pfam" id="PF00487">
    <property type="entry name" value="FA_desaturase"/>
    <property type="match status" value="1"/>
</dbReference>
<keyword evidence="9 14" id="KW-0560">Oxidoreductase</keyword>
<name>A0A3D8T8I6_9HELO</name>
<dbReference type="EC" id="1.14.19.1" evidence="14"/>
<evidence type="ECO:0000256" key="5">
    <source>
        <dbReference type="ARBA" id="ARBA00022692"/>
    </source>
</evidence>
<dbReference type="SMART" id="SM01117">
    <property type="entry name" value="Cyt-b5"/>
    <property type="match status" value="1"/>
</dbReference>
<organism evidence="18 19">
    <name type="scientific">Coleophoma crateriformis</name>
    <dbReference type="NCBI Taxonomy" id="565419"/>
    <lineage>
        <taxon>Eukaryota</taxon>
        <taxon>Fungi</taxon>
        <taxon>Dikarya</taxon>
        <taxon>Ascomycota</taxon>
        <taxon>Pezizomycotina</taxon>
        <taxon>Leotiomycetes</taxon>
        <taxon>Helotiales</taxon>
        <taxon>Dermateaceae</taxon>
        <taxon>Coleophoma</taxon>
    </lineage>
</organism>
<evidence type="ECO:0000256" key="14">
    <source>
        <dbReference type="PIRNR" id="PIRNR000345"/>
    </source>
</evidence>
<dbReference type="Proteomes" id="UP000256328">
    <property type="component" value="Unassembled WGS sequence"/>
</dbReference>
<dbReference type="PROSITE" id="PS00191">
    <property type="entry name" value="CYTOCHROME_B5_1"/>
    <property type="match status" value="1"/>
</dbReference>
<evidence type="ECO:0000256" key="3">
    <source>
        <dbReference type="ARBA" id="ARBA00022516"/>
    </source>
</evidence>
<gene>
    <name evidence="18" type="ORF">BP5796_00619</name>
</gene>
<dbReference type="PANTHER" id="PTHR11351">
    <property type="entry name" value="ACYL-COA DESATURASE"/>
    <property type="match status" value="1"/>
</dbReference>
<evidence type="ECO:0000256" key="16">
    <source>
        <dbReference type="SAM" id="Phobius"/>
    </source>
</evidence>
<dbReference type="Gene3D" id="3.10.120.10">
    <property type="entry name" value="Cytochrome b5-like heme/steroid binding domain"/>
    <property type="match status" value="1"/>
</dbReference>
<comment type="function">
    <text evidence="14">Stearoyl-CoA desaturase that utilizes O(2) and electrons from reduced cytochrome b5 to introduce the first double bond into saturated fatty acyl-CoA substrates.</text>
</comment>
<keyword evidence="5 16" id="KW-0812">Transmembrane</keyword>
<comment type="cofactor">
    <cofactor evidence="14">
        <name>Fe(2+)</name>
        <dbReference type="ChEBI" id="CHEBI:29033"/>
    </cofactor>
    <text evidence="14">Expected to bind 2 Fe(2+) ions per subunit.</text>
</comment>
<dbReference type="GO" id="GO:0006636">
    <property type="term" value="P:unsaturated fatty acid biosynthetic process"/>
    <property type="evidence" value="ECO:0007669"/>
    <property type="project" value="UniProtKB-UniRule"/>
</dbReference>
<dbReference type="PROSITE" id="PS50255">
    <property type="entry name" value="CYTOCHROME_B5_2"/>
    <property type="match status" value="1"/>
</dbReference>
<dbReference type="InterPro" id="IPR015876">
    <property type="entry name" value="Acyl-CoA_DS"/>
</dbReference>
<protein>
    <recommendedName>
        <fullName evidence="14">Acyl-CoA desaturase</fullName>
        <ecNumber evidence="14">1.14.19.1</ecNumber>
    </recommendedName>
</protein>
<keyword evidence="14" id="KW-0249">Electron transport</keyword>
<feature type="compositionally biased region" description="Basic residues" evidence="15">
    <location>
        <begin position="34"/>
        <end position="43"/>
    </location>
</feature>
<dbReference type="GO" id="GO:0004768">
    <property type="term" value="F:stearoyl-CoA 9-desaturase activity"/>
    <property type="evidence" value="ECO:0007669"/>
    <property type="project" value="UniProtKB-UniRule"/>
</dbReference>
<keyword evidence="10 14" id="KW-0408">Iron</keyword>
<dbReference type="GO" id="GO:0005789">
    <property type="term" value="C:endoplasmic reticulum membrane"/>
    <property type="evidence" value="ECO:0007669"/>
    <property type="project" value="TreeGrafter"/>
</dbReference>
<evidence type="ECO:0000256" key="10">
    <source>
        <dbReference type="ARBA" id="ARBA00023004"/>
    </source>
</evidence>
<proteinExistence type="inferred from homology"/>
<evidence type="ECO:0000256" key="4">
    <source>
        <dbReference type="ARBA" id="ARBA00022617"/>
    </source>
</evidence>
<dbReference type="PANTHER" id="PTHR11351:SF31">
    <property type="entry name" value="DESATURASE 1, ISOFORM A-RELATED"/>
    <property type="match status" value="1"/>
</dbReference>
<evidence type="ECO:0000256" key="1">
    <source>
        <dbReference type="ARBA" id="ARBA00004141"/>
    </source>
</evidence>
<evidence type="ECO:0000256" key="6">
    <source>
        <dbReference type="ARBA" id="ARBA00022723"/>
    </source>
</evidence>
<dbReference type="InterPro" id="IPR036400">
    <property type="entry name" value="Cyt_B5-like_heme/steroid_sf"/>
</dbReference>
<dbReference type="SUPFAM" id="SSF55856">
    <property type="entry name" value="Cytochrome b5-like heme/steroid binding domain"/>
    <property type="match status" value="1"/>
</dbReference>